<gene>
    <name evidence="7" type="ORF">FYJ76_05430</name>
</gene>
<dbReference type="Proteomes" id="UP000431913">
    <property type="component" value="Unassembled WGS sequence"/>
</dbReference>
<dbReference type="InterPro" id="IPR011010">
    <property type="entry name" value="DNA_brk_join_enz"/>
</dbReference>
<evidence type="ECO:0000256" key="1">
    <source>
        <dbReference type="ARBA" id="ARBA00003283"/>
    </source>
</evidence>
<dbReference type="InterPro" id="IPR050090">
    <property type="entry name" value="Tyrosine_recombinase_XerCD"/>
</dbReference>
<dbReference type="CDD" id="cd01189">
    <property type="entry name" value="INT_ICEBs1_C_like"/>
    <property type="match status" value="1"/>
</dbReference>
<dbReference type="PANTHER" id="PTHR30349:SF64">
    <property type="entry name" value="PROPHAGE INTEGRASE INTD-RELATED"/>
    <property type="match status" value="1"/>
</dbReference>
<dbReference type="PANTHER" id="PTHR30349">
    <property type="entry name" value="PHAGE INTEGRASE-RELATED"/>
    <property type="match status" value="1"/>
</dbReference>
<dbReference type="Gene3D" id="1.10.443.10">
    <property type="entry name" value="Intergrase catalytic core"/>
    <property type="match status" value="1"/>
</dbReference>
<evidence type="ECO:0000313" key="8">
    <source>
        <dbReference type="Proteomes" id="UP000431913"/>
    </source>
</evidence>
<accession>A0A6I2U5J0</accession>
<name>A0A6I2U5J0_9FIRM</name>
<evidence type="ECO:0000256" key="2">
    <source>
        <dbReference type="ARBA" id="ARBA00008857"/>
    </source>
</evidence>
<comment type="similarity">
    <text evidence="2">Belongs to the 'phage' integrase family.</text>
</comment>
<dbReference type="GO" id="GO:0006310">
    <property type="term" value="P:DNA recombination"/>
    <property type="evidence" value="ECO:0007669"/>
    <property type="project" value="UniProtKB-KW"/>
</dbReference>
<dbReference type="InterPro" id="IPR013762">
    <property type="entry name" value="Integrase-like_cat_sf"/>
</dbReference>
<comment type="function">
    <text evidence="1">Site-specific tyrosine recombinase, which acts by catalyzing the cutting and rejoining of the recombining DNA molecules.</text>
</comment>
<keyword evidence="4" id="KW-0238">DNA-binding</keyword>
<dbReference type="Pfam" id="PF00589">
    <property type="entry name" value="Phage_integrase"/>
    <property type="match status" value="1"/>
</dbReference>
<reference evidence="7 8" key="1">
    <citation type="submission" date="2019-08" db="EMBL/GenBank/DDBJ databases">
        <title>In-depth cultivation of the pig gut microbiome towards novel bacterial diversity and tailored functional studies.</title>
        <authorList>
            <person name="Wylensek D."/>
            <person name="Hitch T.C.A."/>
            <person name="Clavel T."/>
        </authorList>
    </citation>
    <scope>NUCLEOTIDE SEQUENCE [LARGE SCALE GENOMIC DNA]</scope>
    <source>
        <strain evidence="7 8">WCA3-601-WT-6J</strain>
    </source>
</reference>
<feature type="domain" description="Tyr recombinase" evidence="6">
    <location>
        <begin position="96"/>
        <end position="326"/>
    </location>
</feature>
<comment type="caution">
    <text evidence="7">The sequence shown here is derived from an EMBL/GenBank/DDBJ whole genome shotgun (WGS) entry which is preliminary data.</text>
</comment>
<keyword evidence="3" id="KW-0229">DNA integration</keyword>
<evidence type="ECO:0000256" key="4">
    <source>
        <dbReference type="ARBA" id="ARBA00023125"/>
    </source>
</evidence>
<dbReference type="GO" id="GO:0015074">
    <property type="term" value="P:DNA integration"/>
    <property type="evidence" value="ECO:0007669"/>
    <property type="project" value="UniProtKB-KW"/>
</dbReference>
<organism evidence="7 8">
    <name type="scientific">Ruthenibacterium lactatiformans</name>
    <dbReference type="NCBI Taxonomy" id="1550024"/>
    <lineage>
        <taxon>Bacteria</taxon>
        <taxon>Bacillati</taxon>
        <taxon>Bacillota</taxon>
        <taxon>Clostridia</taxon>
        <taxon>Eubacteriales</taxon>
        <taxon>Oscillospiraceae</taxon>
        <taxon>Ruthenibacterium</taxon>
    </lineage>
</organism>
<dbReference type="AlphaFoldDB" id="A0A6I2U5J0"/>
<dbReference type="InterPro" id="IPR004107">
    <property type="entry name" value="Integrase_SAM-like_N"/>
</dbReference>
<protein>
    <submittedName>
        <fullName evidence="7">Site-specific integrase</fullName>
    </submittedName>
</protein>
<dbReference type="PROSITE" id="PS51898">
    <property type="entry name" value="TYR_RECOMBINASE"/>
    <property type="match status" value="1"/>
</dbReference>
<evidence type="ECO:0000259" key="6">
    <source>
        <dbReference type="PROSITE" id="PS51898"/>
    </source>
</evidence>
<evidence type="ECO:0000256" key="5">
    <source>
        <dbReference type="ARBA" id="ARBA00023172"/>
    </source>
</evidence>
<sequence>MYDGQTALIANYINPIIGDMDIQEITPRVVDKYIQTLQKTPCVSTKTRKAKDTFVSDKTIEKIIKLLRCAFKQAVRWELIGRNPFDNTVLPRTEYAKRDIWDAETIRKALDNCHDGKLYVAMNLAFACSMRMGEILGLAWRNVHIEDEDIARDNAYVYIEQELTRASKRAIEMLGEKDIYHIFTPLMPNTSTRVILKKPKTDSSVRKIWLPKTLAYILREWRKSQNELKAFLGDEYQDFDLVIALPNGRPCEERIINKEFALLKEKAELPNVVFHSLRHSSTTYKLKLNHGDLKATQGDTGHAEIDMITKVYAHILDEDRKINAQKFESAFYTNANPDLRHVTAPPEPQAVQTVDLAALIEQLQQNPELANTLATLIAGSKGSN</sequence>
<dbReference type="InterPro" id="IPR010998">
    <property type="entry name" value="Integrase_recombinase_N"/>
</dbReference>
<evidence type="ECO:0000256" key="3">
    <source>
        <dbReference type="ARBA" id="ARBA00022908"/>
    </source>
</evidence>
<evidence type="ECO:0000313" key="7">
    <source>
        <dbReference type="EMBL" id="MST91383.1"/>
    </source>
</evidence>
<dbReference type="GO" id="GO:0003677">
    <property type="term" value="F:DNA binding"/>
    <property type="evidence" value="ECO:0007669"/>
    <property type="project" value="UniProtKB-KW"/>
</dbReference>
<dbReference type="Pfam" id="PF14659">
    <property type="entry name" value="Phage_int_SAM_3"/>
    <property type="match status" value="1"/>
</dbReference>
<dbReference type="InterPro" id="IPR002104">
    <property type="entry name" value="Integrase_catalytic"/>
</dbReference>
<proteinExistence type="inferred from homology"/>
<dbReference type="SUPFAM" id="SSF56349">
    <property type="entry name" value="DNA breaking-rejoining enzymes"/>
    <property type="match status" value="1"/>
</dbReference>
<keyword evidence="5" id="KW-0233">DNA recombination</keyword>
<dbReference type="Gene3D" id="1.10.150.130">
    <property type="match status" value="1"/>
</dbReference>
<dbReference type="EMBL" id="VUNJ01000004">
    <property type="protein sequence ID" value="MST91383.1"/>
    <property type="molecule type" value="Genomic_DNA"/>
</dbReference>